<keyword evidence="8" id="KW-1185">Reference proteome</keyword>
<evidence type="ECO:0000256" key="1">
    <source>
        <dbReference type="ARBA" id="ARBA00022527"/>
    </source>
</evidence>
<dbReference type="SMART" id="SM00220">
    <property type="entry name" value="S_TKc"/>
    <property type="match status" value="1"/>
</dbReference>
<dbReference type="InterPro" id="IPR011009">
    <property type="entry name" value="Kinase-like_dom_sf"/>
</dbReference>
<organism evidence="7 8">
    <name type="scientific">Aspergillus fumigatus (strain CBS 144.89 / FGSC A1163 / CEA10)</name>
    <name type="common">Neosartorya fumigata</name>
    <dbReference type="NCBI Taxonomy" id="451804"/>
    <lineage>
        <taxon>Eukaryota</taxon>
        <taxon>Fungi</taxon>
        <taxon>Dikarya</taxon>
        <taxon>Ascomycota</taxon>
        <taxon>Pezizomycotina</taxon>
        <taxon>Eurotiomycetes</taxon>
        <taxon>Eurotiomycetidae</taxon>
        <taxon>Eurotiales</taxon>
        <taxon>Aspergillaceae</taxon>
        <taxon>Aspergillus</taxon>
        <taxon>Aspergillus subgen. Fumigati</taxon>
    </lineage>
</organism>
<dbReference type="Gene3D" id="1.10.510.10">
    <property type="entry name" value="Transferase(Phosphotransferase) domain 1"/>
    <property type="match status" value="1"/>
</dbReference>
<dbReference type="PROSITE" id="PS00108">
    <property type="entry name" value="PROTEIN_KINASE_ST"/>
    <property type="match status" value="1"/>
</dbReference>
<dbReference type="OrthoDB" id="5979581at2759"/>
<dbReference type="InterPro" id="IPR008271">
    <property type="entry name" value="Ser/Thr_kinase_AS"/>
</dbReference>
<feature type="domain" description="Protein kinase" evidence="6">
    <location>
        <begin position="104"/>
        <end position="467"/>
    </location>
</feature>
<keyword evidence="3" id="KW-0547">Nucleotide-binding</keyword>
<keyword evidence="2" id="KW-0808">Transferase</keyword>
<dbReference type="GO" id="GO:0005524">
    <property type="term" value="F:ATP binding"/>
    <property type="evidence" value="ECO:0007669"/>
    <property type="project" value="UniProtKB-KW"/>
</dbReference>
<dbReference type="Gene3D" id="3.30.200.20">
    <property type="entry name" value="Phosphorylase Kinase, domain 1"/>
    <property type="match status" value="1"/>
</dbReference>
<dbReference type="AlphaFoldDB" id="B0Y9M0"/>
<dbReference type="EMBL" id="DS499600">
    <property type="protein sequence ID" value="EDP48713.1"/>
    <property type="molecule type" value="Genomic_DNA"/>
</dbReference>
<dbReference type="Proteomes" id="UP000001699">
    <property type="component" value="Unassembled WGS sequence"/>
</dbReference>
<evidence type="ECO:0000256" key="3">
    <source>
        <dbReference type="ARBA" id="ARBA00022741"/>
    </source>
</evidence>
<sequence>MAQMVCVNKHNEARKRPRQHLQWGSHPETHRSIGLQAAPSNSAKLCLILTVCQIFQGPVQTIKMTDHSHNNPWEPNKAIFQTMPDYVASRYYPARIGEIFKDRYQIVGKLGFGASSTVWLARDMNCRCYVTLKIFIKSASMGQQLDDELQMYKRMERGSKNHPGRSAVRSLLDSFDVDGPEDKHRCLVHPPLWDSVLTFLHRNPEQRLPAPVLAFVLKRLFLALDYLHTECQIIHADIKADNIMFGIADDSVFSEFEENELQFPCPRKELDGRTIYVSRELRMPRNWGAPVLCDFGSAVPGGTEHTEDIQPNIYRAPEVILEVPWTYSVDIWNVGCMIWNIFEGESLFTGYDPESHTYRSRAHLAEIIKLLGPPSLSLLARGKLSHKFFSDEGKPMPLSFQYPLTLSNVIDDLCAKVLSEGRIPLEKRETTLQGQDKADFLRLMLKMLQWDPANRSSARELQEDEWICKTLE</sequence>
<proteinExistence type="predicted"/>
<keyword evidence="4 7" id="KW-0418">Kinase</keyword>
<name>B0Y9M0_ASPFC</name>
<dbReference type="PANTHER" id="PTHR45646">
    <property type="entry name" value="SERINE/THREONINE-PROTEIN KINASE DOA-RELATED"/>
    <property type="match status" value="1"/>
</dbReference>
<dbReference type="SUPFAM" id="SSF56112">
    <property type="entry name" value="Protein kinase-like (PK-like)"/>
    <property type="match status" value="1"/>
</dbReference>
<evidence type="ECO:0000256" key="4">
    <source>
        <dbReference type="ARBA" id="ARBA00022777"/>
    </source>
</evidence>
<evidence type="ECO:0000259" key="6">
    <source>
        <dbReference type="PROSITE" id="PS50011"/>
    </source>
</evidence>
<evidence type="ECO:0000313" key="7">
    <source>
        <dbReference type="EMBL" id="EDP48713.1"/>
    </source>
</evidence>
<dbReference type="PROSITE" id="PS50011">
    <property type="entry name" value="PROTEIN_KINASE_DOM"/>
    <property type="match status" value="1"/>
</dbReference>
<dbReference type="VEuPathDB" id="FungiDB:AFUB_081540"/>
<keyword evidence="1" id="KW-0723">Serine/threonine-protein kinase</keyword>
<protein>
    <submittedName>
        <fullName evidence="7">Protein kinase, putative</fullName>
    </submittedName>
</protein>
<evidence type="ECO:0000256" key="2">
    <source>
        <dbReference type="ARBA" id="ARBA00022679"/>
    </source>
</evidence>
<gene>
    <name evidence="7" type="ORF">AFUB_081540</name>
</gene>
<evidence type="ECO:0000313" key="8">
    <source>
        <dbReference type="Proteomes" id="UP000001699"/>
    </source>
</evidence>
<dbReference type="GO" id="GO:0005634">
    <property type="term" value="C:nucleus"/>
    <property type="evidence" value="ECO:0007669"/>
    <property type="project" value="TreeGrafter"/>
</dbReference>
<reference evidence="7 8" key="1">
    <citation type="journal article" date="2008" name="PLoS Genet.">
        <title>Genomic islands in the pathogenic filamentous fungus Aspergillus fumigatus.</title>
        <authorList>
            <person name="Fedorova N.D."/>
            <person name="Khaldi N."/>
            <person name="Joardar V.S."/>
            <person name="Maiti R."/>
            <person name="Amedeo P."/>
            <person name="Anderson M.J."/>
            <person name="Crabtree J."/>
            <person name="Silva J.C."/>
            <person name="Badger J.H."/>
            <person name="Albarraq A."/>
            <person name="Angiuoli S."/>
            <person name="Bussey H."/>
            <person name="Bowyer P."/>
            <person name="Cotty P.J."/>
            <person name="Dyer P.S."/>
            <person name="Egan A."/>
            <person name="Galens K."/>
            <person name="Fraser-Liggett C.M."/>
            <person name="Haas B.J."/>
            <person name="Inman J.M."/>
            <person name="Kent R."/>
            <person name="Lemieux S."/>
            <person name="Malavazi I."/>
            <person name="Orvis J."/>
            <person name="Roemer T."/>
            <person name="Ronning C.M."/>
            <person name="Sundaram J.P."/>
            <person name="Sutton G."/>
            <person name="Turner G."/>
            <person name="Venter J.C."/>
            <person name="White O.R."/>
            <person name="Whitty B.R."/>
            <person name="Youngman P."/>
            <person name="Wolfe K.H."/>
            <person name="Goldman G.H."/>
            <person name="Wortman J.R."/>
            <person name="Jiang B."/>
            <person name="Denning D.W."/>
            <person name="Nierman W.C."/>
        </authorList>
    </citation>
    <scope>NUCLEOTIDE SEQUENCE [LARGE SCALE GENOMIC DNA]</scope>
    <source>
        <strain evidence="8">CBS 144.89 / FGSC A1163 / CEA10</strain>
    </source>
</reference>
<accession>B0Y9M0</accession>
<dbReference type="PANTHER" id="PTHR45646:SF11">
    <property type="entry name" value="SERINE_THREONINE-PROTEIN KINASE DOA"/>
    <property type="match status" value="1"/>
</dbReference>
<dbReference type="Pfam" id="PF00069">
    <property type="entry name" value="Pkinase"/>
    <property type="match status" value="2"/>
</dbReference>
<dbReference type="HOGENOM" id="CLU_000288_81_1_1"/>
<evidence type="ECO:0000256" key="5">
    <source>
        <dbReference type="ARBA" id="ARBA00022840"/>
    </source>
</evidence>
<dbReference type="GO" id="GO:0043484">
    <property type="term" value="P:regulation of RNA splicing"/>
    <property type="evidence" value="ECO:0007669"/>
    <property type="project" value="TreeGrafter"/>
</dbReference>
<dbReference type="GO" id="GO:0004674">
    <property type="term" value="F:protein serine/threonine kinase activity"/>
    <property type="evidence" value="ECO:0007669"/>
    <property type="project" value="UniProtKB-KW"/>
</dbReference>
<dbReference type="InterPro" id="IPR000719">
    <property type="entry name" value="Prot_kinase_dom"/>
</dbReference>
<dbReference type="PhylomeDB" id="B0Y9M0"/>
<keyword evidence="5" id="KW-0067">ATP-binding</keyword>
<dbReference type="InterPro" id="IPR051175">
    <property type="entry name" value="CLK_kinases"/>
</dbReference>